<keyword evidence="7" id="KW-0433">Leucine-rich repeat</keyword>
<dbReference type="GO" id="GO:0005886">
    <property type="term" value="C:plasma membrane"/>
    <property type="evidence" value="ECO:0007669"/>
    <property type="project" value="UniProtKB-SubCell"/>
</dbReference>
<dbReference type="Gene3D" id="3.80.10.10">
    <property type="entry name" value="Ribonuclease Inhibitor"/>
    <property type="match status" value="4"/>
</dbReference>
<evidence type="ECO:0000256" key="10">
    <source>
        <dbReference type="ARBA" id="ARBA00022729"/>
    </source>
</evidence>
<dbReference type="InterPro" id="IPR001611">
    <property type="entry name" value="Leu-rich_rpt"/>
</dbReference>
<evidence type="ECO:0000256" key="9">
    <source>
        <dbReference type="ARBA" id="ARBA00022692"/>
    </source>
</evidence>
<keyword evidence="16 22" id="KW-0472">Membrane</keyword>
<comment type="subcellular location">
    <subcellularLocation>
        <location evidence="1">Cell membrane</location>
        <topology evidence="1">Single-pass membrane protein</topology>
    </subcellularLocation>
</comment>
<reference evidence="25" key="2">
    <citation type="submission" date="2021-12" db="EMBL/GenBank/DDBJ databases">
        <title>Resequencing data analysis of finger millet.</title>
        <authorList>
            <person name="Hatakeyama M."/>
            <person name="Aluri S."/>
            <person name="Balachadran M.T."/>
            <person name="Sivarajan S.R."/>
            <person name="Poveda L."/>
            <person name="Shimizu-Inatsugi R."/>
            <person name="Schlapbach R."/>
            <person name="Sreeman S.M."/>
            <person name="Shimizu K.K."/>
        </authorList>
    </citation>
    <scope>NUCLEOTIDE SEQUENCE</scope>
</reference>
<dbReference type="FunFam" id="1.10.510.10:FF:000417">
    <property type="entry name" value="Leucine-rich repeat receptor-like protein kinase"/>
    <property type="match status" value="1"/>
</dbReference>
<dbReference type="InterPro" id="IPR008271">
    <property type="entry name" value="Ser/Thr_kinase_AS"/>
</dbReference>
<feature type="chain" id="PRO_5043495591" description="non-specific serine/threonine protein kinase" evidence="23">
    <location>
        <begin position="25"/>
        <end position="1014"/>
    </location>
</feature>
<evidence type="ECO:0000256" key="6">
    <source>
        <dbReference type="ARBA" id="ARBA00022553"/>
    </source>
</evidence>
<keyword evidence="26" id="KW-1185">Reference proteome</keyword>
<feature type="domain" description="Protein kinase" evidence="24">
    <location>
        <begin position="678"/>
        <end position="992"/>
    </location>
</feature>
<evidence type="ECO:0000256" key="13">
    <source>
        <dbReference type="ARBA" id="ARBA00022777"/>
    </source>
</evidence>
<dbReference type="Pfam" id="PF23598">
    <property type="entry name" value="LRR_14"/>
    <property type="match status" value="1"/>
</dbReference>
<evidence type="ECO:0000313" key="26">
    <source>
        <dbReference type="Proteomes" id="UP001054889"/>
    </source>
</evidence>
<dbReference type="Gene3D" id="3.30.200.20">
    <property type="entry name" value="Phosphorylase Kinase, domain 1"/>
    <property type="match status" value="1"/>
</dbReference>
<keyword evidence="13" id="KW-0418">Kinase</keyword>
<dbReference type="PROSITE" id="PS00108">
    <property type="entry name" value="PROTEIN_KINASE_ST"/>
    <property type="match status" value="1"/>
</dbReference>
<evidence type="ECO:0000313" key="25">
    <source>
        <dbReference type="EMBL" id="GJN35603.1"/>
    </source>
</evidence>
<dbReference type="EMBL" id="BQKI01000088">
    <property type="protein sequence ID" value="GJN35603.1"/>
    <property type="molecule type" value="Genomic_DNA"/>
</dbReference>
<dbReference type="SUPFAM" id="SSF52058">
    <property type="entry name" value="L domain-like"/>
    <property type="match status" value="2"/>
</dbReference>
<keyword evidence="10 23" id="KW-0732">Signal</keyword>
<keyword evidence="8" id="KW-0808">Transferase</keyword>
<dbReference type="Pfam" id="PF13855">
    <property type="entry name" value="LRR_8"/>
    <property type="match status" value="1"/>
</dbReference>
<evidence type="ECO:0000256" key="15">
    <source>
        <dbReference type="ARBA" id="ARBA00022989"/>
    </source>
</evidence>
<protein>
    <recommendedName>
        <fullName evidence="3">non-specific serine/threonine protein kinase</fullName>
        <ecNumber evidence="3">2.7.11.1</ecNumber>
    </recommendedName>
</protein>
<comment type="catalytic activity">
    <reaction evidence="20">
        <text>L-seryl-[protein] + ATP = O-phospho-L-seryl-[protein] + ADP + H(+)</text>
        <dbReference type="Rhea" id="RHEA:17989"/>
        <dbReference type="Rhea" id="RHEA-COMP:9863"/>
        <dbReference type="Rhea" id="RHEA-COMP:11604"/>
        <dbReference type="ChEBI" id="CHEBI:15378"/>
        <dbReference type="ChEBI" id="CHEBI:29999"/>
        <dbReference type="ChEBI" id="CHEBI:30616"/>
        <dbReference type="ChEBI" id="CHEBI:83421"/>
        <dbReference type="ChEBI" id="CHEBI:456216"/>
        <dbReference type="EC" id="2.7.11.1"/>
    </reaction>
</comment>
<keyword evidence="4" id="KW-1003">Cell membrane</keyword>
<dbReference type="SMART" id="SM00369">
    <property type="entry name" value="LRR_TYP"/>
    <property type="match status" value="4"/>
</dbReference>
<evidence type="ECO:0000256" key="20">
    <source>
        <dbReference type="ARBA" id="ARBA00048679"/>
    </source>
</evidence>
<dbReference type="InterPro" id="IPR017441">
    <property type="entry name" value="Protein_kinase_ATP_BS"/>
</dbReference>
<dbReference type="Proteomes" id="UP001054889">
    <property type="component" value="Unassembled WGS sequence"/>
</dbReference>
<evidence type="ECO:0000256" key="17">
    <source>
        <dbReference type="ARBA" id="ARBA00023170"/>
    </source>
</evidence>
<dbReference type="Pfam" id="PF00560">
    <property type="entry name" value="LRR_1"/>
    <property type="match status" value="2"/>
</dbReference>
<keyword evidence="6" id="KW-0597">Phosphoprotein</keyword>
<evidence type="ECO:0000259" key="24">
    <source>
        <dbReference type="PROSITE" id="PS50011"/>
    </source>
</evidence>
<evidence type="ECO:0000256" key="12">
    <source>
        <dbReference type="ARBA" id="ARBA00022741"/>
    </source>
</evidence>
<evidence type="ECO:0000256" key="7">
    <source>
        <dbReference type="ARBA" id="ARBA00022614"/>
    </source>
</evidence>
<organism evidence="25 26">
    <name type="scientific">Eleusine coracana subsp. coracana</name>
    <dbReference type="NCBI Taxonomy" id="191504"/>
    <lineage>
        <taxon>Eukaryota</taxon>
        <taxon>Viridiplantae</taxon>
        <taxon>Streptophyta</taxon>
        <taxon>Embryophyta</taxon>
        <taxon>Tracheophyta</taxon>
        <taxon>Spermatophyta</taxon>
        <taxon>Magnoliopsida</taxon>
        <taxon>Liliopsida</taxon>
        <taxon>Poales</taxon>
        <taxon>Poaceae</taxon>
        <taxon>PACMAD clade</taxon>
        <taxon>Chloridoideae</taxon>
        <taxon>Cynodonteae</taxon>
        <taxon>Eleusininae</taxon>
        <taxon>Eleusine</taxon>
    </lineage>
</organism>
<feature type="binding site" evidence="21">
    <location>
        <position position="706"/>
    </location>
    <ligand>
        <name>ATP</name>
        <dbReference type="ChEBI" id="CHEBI:30616"/>
    </ligand>
</feature>
<comment type="catalytic activity">
    <reaction evidence="19">
        <text>L-threonyl-[protein] + ATP = O-phospho-L-threonyl-[protein] + ADP + H(+)</text>
        <dbReference type="Rhea" id="RHEA:46608"/>
        <dbReference type="Rhea" id="RHEA-COMP:11060"/>
        <dbReference type="Rhea" id="RHEA-COMP:11605"/>
        <dbReference type="ChEBI" id="CHEBI:15378"/>
        <dbReference type="ChEBI" id="CHEBI:30013"/>
        <dbReference type="ChEBI" id="CHEBI:30616"/>
        <dbReference type="ChEBI" id="CHEBI:61977"/>
        <dbReference type="ChEBI" id="CHEBI:456216"/>
        <dbReference type="EC" id="2.7.11.1"/>
    </reaction>
</comment>
<dbReference type="Pfam" id="PF00069">
    <property type="entry name" value="Pkinase"/>
    <property type="match status" value="1"/>
</dbReference>
<evidence type="ECO:0000256" key="11">
    <source>
        <dbReference type="ARBA" id="ARBA00022737"/>
    </source>
</evidence>
<dbReference type="InterPro" id="IPR032675">
    <property type="entry name" value="LRR_dom_sf"/>
</dbReference>
<dbReference type="InterPro" id="IPR003591">
    <property type="entry name" value="Leu-rich_rpt_typical-subtyp"/>
</dbReference>
<dbReference type="PROSITE" id="PS00107">
    <property type="entry name" value="PROTEIN_KINASE_ATP"/>
    <property type="match status" value="1"/>
</dbReference>
<dbReference type="FunFam" id="3.80.10.10:FF:000215">
    <property type="entry name" value="Receptor-like protein kinase HSL1"/>
    <property type="match status" value="1"/>
</dbReference>
<proteinExistence type="inferred from homology"/>
<dbReference type="PROSITE" id="PS50011">
    <property type="entry name" value="PROTEIN_KINASE_DOM"/>
    <property type="match status" value="1"/>
</dbReference>
<name>A0AAV5FLJ2_ELECO</name>
<dbReference type="FunFam" id="3.80.10.10:FF:000095">
    <property type="entry name" value="LRR receptor-like serine/threonine-protein kinase GSO1"/>
    <property type="match status" value="1"/>
</dbReference>
<dbReference type="AlphaFoldDB" id="A0AAV5FLJ2"/>
<evidence type="ECO:0000256" key="16">
    <source>
        <dbReference type="ARBA" id="ARBA00023136"/>
    </source>
</evidence>
<evidence type="ECO:0000256" key="1">
    <source>
        <dbReference type="ARBA" id="ARBA00004162"/>
    </source>
</evidence>
<dbReference type="InterPro" id="IPR011009">
    <property type="entry name" value="Kinase-like_dom_sf"/>
</dbReference>
<evidence type="ECO:0000256" key="3">
    <source>
        <dbReference type="ARBA" id="ARBA00012513"/>
    </source>
</evidence>
<keyword evidence="9 22" id="KW-0812">Transmembrane</keyword>
<evidence type="ECO:0000256" key="14">
    <source>
        <dbReference type="ARBA" id="ARBA00022840"/>
    </source>
</evidence>
<dbReference type="CDD" id="cd14066">
    <property type="entry name" value="STKc_IRAK"/>
    <property type="match status" value="1"/>
</dbReference>
<evidence type="ECO:0000256" key="2">
    <source>
        <dbReference type="ARBA" id="ARBA00008684"/>
    </source>
</evidence>
<dbReference type="Pfam" id="PF08263">
    <property type="entry name" value="LRRNT_2"/>
    <property type="match status" value="1"/>
</dbReference>
<feature type="signal peptide" evidence="23">
    <location>
        <begin position="1"/>
        <end position="24"/>
    </location>
</feature>
<comment type="caution">
    <text evidence="25">The sequence shown here is derived from an EMBL/GenBank/DDBJ whole genome shotgun (WGS) entry which is preliminary data.</text>
</comment>
<dbReference type="InterPro" id="IPR050647">
    <property type="entry name" value="Plant_LRR-RLKs"/>
</dbReference>
<dbReference type="SMART" id="SM00220">
    <property type="entry name" value="S_TKc"/>
    <property type="match status" value="1"/>
</dbReference>
<evidence type="ECO:0000256" key="22">
    <source>
        <dbReference type="SAM" id="Phobius"/>
    </source>
</evidence>
<sequence>MPPAARHLLLLLYLLAAVASTAGAAEVDALLAFKRALTTIPPDAAGFFATWDGAAASPCKFTGVACDPRGRVTAVSVRVQGVASKSVPFDDICSSLPALTTLALPENALAGDIAGVVACTNLQELTLSFNGFTGPVPDFSPLKNLRILNISSTSLAGAFPWKSLLSMPHLTVLSLGDNPFLKPTPAFPDEVTKLTNLTALYMSAANIGGAIPAAIGDLTNLVDLELSDNNLHGAIPPEITKLTNLQYLELYNNSLTGALPAGFGQLTKLQYLDASMNKLTGSLAEVRTLTRLVSLQLFYNGFTGHVPPELGEFRDLVNLSLYNNNLTGELPQSLGRWAQFNFIDVSTNSLTGPIPPDMCKQGTMLKLLILENKFSGEIPASYASCTTLQRFRVSKNNLSGAVPEGIWALPAVNVIDLEGNRFSGGIGDGVGKAKALTILRLAGNHFTGAIPAAIGGASNLEVVDVSNNGLTGEVPESVGKLSRLGSLDISQNSMVGPIPASIGACSALSTVNFARNKIDGVIPDELGDLPRLNSLDLSGNRLSGGVPASLAGLKLSFLNLSDNKLVGPVPEPLAIAAYGESFLGNPGLCATNGHFLRRCSPTGTDGANKARTVVTCVLAAMAVLLALLGAVMYLNKKKKAANKLGGVGGKVLWNKKGSWDLKSFRVLAFDERDIVAGVRDENLIGSGGSGNVYRVKLGDGAVVAVKHVTRHAAPAATSTTAASATMLPRSKSTTNKTSARWCREFDAEVGTLSRIRHVNVVKLLCSITSDDGAASLLVYEHLPNGSLYDRLHSDGLGLGLSWADRHDIAVGAARGLEYLHHGCDRPILHRDVKSSNILLDEAFKPRIADFGLAKIINSSSSSGAGNGNDSSSAGVVAGTLGYMAPEYAYTWKVTEKSDVYSFGVVLLELVTGRRPIQAEDGGGGNKDLVDWVARRLDTRDKVVSLIDERITEDWAKEEAVRVLRVAVLCTSRAPSMRPSMRTVVQMLEDAAVGREYTAAALAQAGKLLQVKVVT</sequence>
<keyword evidence="15 22" id="KW-1133">Transmembrane helix</keyword>
<dbReference type="GO" id="GO:0005524">
    <property type="term" value="F:ATP binding"/>
    <property type="evidence" value="ECO:0007669"/>
    <property type="project" value="UniProtKB-UniRule"/>
</dbReference>
<evidence type="ECO:0000256" key="5">
    <source>
        <dbReference type="ARBA" id="ARBA00022527"/>
    </source>
</evidence>
<reference evidence="25" key="1">
    <citation type="journal article" date="2018" name="DNA Res.">
        <title>Multiple hybrid de novo genome assembly of finger millet, an orphan allotetraploid crop.</title>
        <authorList>
            <person name="Hatakeyama M."/>
            <person name="Aluri S."/>
            <person name="Balachadran M.T."/>
            <person name="Sivarajan S.R."/>
            <person name="Patrignani A."/>
            <person name="Gruter S."/>
            <person name="Poveda L."/>
            <person name="Shimizu-Inatsugi R."/>
            <person name="Baeten J."/>
            <person name="Francoijs K.J."/>
            <person name="Nataraja K.N."/>
            <person name="Reddy Y.A.N."/>
            <person name="Phadnis S."/>
            <person name="Ravikumar R.L."/>
            <person name="Schlapbach R."/>
            <person name="Sreeman S.M."/>
            <person name="Shimizu K.K."/>
        </authorList>
    </citation>
    <scope>NUCLEOTIDE SEQUENCE</scope>
</reference>
<keyword evidence="17" id="KW-0675">Receptor</keyword>
<evidence type="ECO:0000256" key="21">
    <source>
        <dbReference type="PROSITE-ProRule" id="PRU10141"/>
    </source>
</evidence>
<evidence type="ECO:0000256" key="4">
    <source>
        <dbReference type="ARBA" id="ARBA00022475"/>
    </source>
</evidence>
<accession>A0AAV5FLJ2</accession>
<gene>
    <name evidence="25" type="primary">gb24396</name>
    <name evidence="25" type="ORF">PR202_gb24396</name>
</gene>
<dbReference type="InterPro" id="IPR055414">
    <property type="entry name" value="LRR_R13L4/SHOC2-like"/>
</dbReference>
<evidence type="ECO:0000256" key="19">
    <source>
        <dbReference type="ARBA" id="ARBA00047899"/>
    </source>
</evidence>
<keyword evidence="14 21" id="KW-0067">ATP-binding</keyword>
<dbReference type="GO" id="GO:0033612">
    <property type="term" value="F:receptor serine/threonine kinase binding"/>
    <property type="evidence" value="ECO:0007669"/>
    <property type="project" value="TreeGrafter"/>
</dbReference>
<dbReference type="InterPro" id="IPR000719">
    <property type="entry name" value="Prot_kinase_dom"/>
</dbReference>
<evidence type="ECO:0000256" key="18">
    <source>
        <dbReference type="ARBA" id="ARBA00023180"/>
    </source>
</evidence>
<dbReference type="PANTHER" id="PTHR48056">
    <property type="entry name" value="LRR RECEPTOR-LIKE SERINE/THREONINE-PROTEIN KINASE-RELATED"/>
    <property type="match status" value="1"/>
</dbReference>
<comment type="similarity">
    <text evidence="2">Belongs to the protein kinase superfamily. Ser/Thr protein kinase family.</text>
</comment>
<dbReference type="GO" id="GO:0004674">
    <property type="term" value="F:protein serine/threonine kinase activity"/>
    <property type="evidence" value="ECO:0007669"/>
    <property type="project" value="UniProtKB-KW"/>
</dbReference>
<evidence type="ECO:0000256" key="23">
    <source>
        <dbReference type="SAM" id="SignalP"/>
    </source>
</evidence>
<dbReference type="PANTHER" id="PTHR48056:SF41">
    <property type="entry name" value="RECEPTOR-LIKE PROTEIN KINASE HAIKU2"/>
    <property type="match status" value="1"/>
</dbReference>
<feature type="transmembrane region" description="Helical" evidence="22">
    <location>
        <begin position="612"/>
        <end position="634"/>
    </location>
</feature>
<evidence type="ECO:0000256" key="8">
    <source>
        <dbReference type="ARBA" id="ARBA00022679"/>
    </source>
</evidence>
<keyword evidence="18" id="KW-0325">Glycoprotein</keyword>
<dbReference type="SUPFAM" id="SSF56112">
    <property type="entry name" value="Protein kinase-like (PK-like)"/>
    <property type="match status" value="1"/>
</dbReference>
<keyword evidence="11" id="KW-0677">Repeat</keyword>
<keyword evidence="5" id="KW-0723">Serine/threonine-protein kinase</keyword>
<dbReference type="InterPro" id="IPR013210">
    <property type="entry name" value="LRR_N_plant-typ"/>
</dbReference>
<dbReference type="EC" id="2.7.11.1" evidence="3"/>
<dbReference type="Gene3D" id="1.10.510.10">
    <property type="entry name" value="Transferase(Phosphotransferase) domain 1"/>
    <property type="match status" value="1"/>
</dbReference>
<keyword evidence="12 21" id="KW-0547">Nucleotide-binding</keyword>